<comment type="caution">
    <text evidence="7">The sequence shown here is derived from an EMBL/GenBank/DDBJ whole genome shotgun (WGS) entry which is preliminary data.</text>
</comment>
<dbReference type="EMBL" id="WSSB01000006">
    <property type="protein sequence ID" value="MXR36899.1"/>
    <property type="molecule type" value="Genomic_DNA"/>
</dbReference>
<keyword evidence="2" id="KW-0805">Transcription regulation</keyword>
<dbReference type="Gene3D" id="1.10.10.10">
    <property type="entry name" value="Winged helix-like DNA-binding domain superfamily/Winged helix DNA-binding domain"/>
    <property type="match status" value="1"/>
</dbReference>
<dbReference type="Pfam" id="PF03466">
    <property type="entry name" value="LysR_substrate"/>
    <property type="match status" value="1"/>
</dbReference>
<dbReference type="Pfam" id="PF00126">
    <property type="entry name" value="HTH_1"/>
    <property type="match status" value="1"/>
</dbReference>
<keyword evidence="3" id="KW-0238">DNA-binding</keyword>
<organism evidence="7 8">
    <name type="scientific">Craterilacuibacter sinensis</name>
    <dbReference type="NCBI Taxonomy" id="2686017"/>
    <lineage>
        <taxon>Bacteria</taxon>
        <taxon>Pseudomonadati</taxon>
        <taxon>Pseudomonadota</taxon>
        <taxon>Betaproteobacteria</taxon>
        <taxon>Neisseriales</taxon>
        <taxon>Neisseriaceae</taxon>
        <taxon>Craterilacuibacter</taxon>
    </lineage>
</organism>
<dbReference type="AlphaFoldDB" id="A0A845BL04"/>
<protein>
    <submittedName>
        <fullName evidence="7">LysR family transcriptional regulator</fullName>
    </submittedName>
</protein>
<evidence type="ECO:0000256" key="1">
    <source>
        <dbReference type="ARBA" id="ARBA00009437"/>
    </source>
</evidence>
<keyword evidence="8" id="KW-1185">Reference proteome</keyword>
<comment type="similarity">
    <text evidence="1">Belongs to the LysR transcriptional regulatory family.</text>
</comment>
<dbReference type="RefSeq" id="WP_160796202.1">
    <property type="nucleotide sequence ID" value="NZ_WSSB01000006.1"/>
</dbReference>
<evidence type="ECO:0000256" key="5">
    <source>
        <dbReference type="ARBA" id="ARBA00023163"/>
    </source>
</evidence>
<dbReference type="GO" id="GO:0003700">
    <property type="term" value="F:DNA-binding transcription factor activity"/>
    <property type="evidence" value="ECO:0007669"/>
    <property type="project" value="InterPro"/>
</dbReference>
<dbReference type="FunFam" id="1.10.10.10:FF:000001">
    <property type="entry name" value="LysR family transcriptional regulator"/>
    <property type="match status" value="1"/>
</dbReference>
<dbReference type="InterPro" id="IPR036390">
    <property type="entry name" value="WH_DNA-bd_sf"/>
</dbReference>
<accession>A0A845BL04</accession>
<dbReference type="Proteomes" id="UP000467214">
    <property type="component" value="Unassembled WGS sequence"/>
</dbReference>
<evidence type="ECO:0000313" key="8">
    <source>
        <dbReference type="Proteomes" id="UP000467214"/>
    </source>
</evidence>
<feature type="domain" description="HTH lysR-type" evidence="6">
    <location>
        <begin position="5"/>
        <end position="62"/>
    </location>
</feature>
<proteinExistence type="inferred from homology"/>
<dbReference type="InterPro" id="IPR005119">
    <property type="entry name" value="LysR_subst-bd"/>
</dbReference>
<evidence type="ECO:0000256" key="4">
    <source>
        <dbReference type="ARBA" id="ARBA00023159"/>
    </source>
</evidence>
<name>A0A845BL04_9NEIS</name>
<dbReference type="Gene3D" id="3.40.190.290">
    <property type="match status" value="1"/>
</dbReference>
<dbReference type="SUPFAM" id="SSF53850">
    <property type="entry name" value="Periplasmic binding protein-like II"/>
    <property type="match status" value="1"/>
</dbReference>
<evidence type="ECO:0000259" key="6">
    <source>
        <dbReference type="PROSITE" id="PS50931"/>
    </source>
</evidence>
<sequence>MRAELNYKHLRYFWAVAREGSVTRAAERLGMSVQTVSGQISRLEQAFGQALFNQQGRNLVLTEAGRAALSYAERIFLLGEELSDILRDDALDKTIRLTAGISDVVPKTVSYHLLEPALHMEERVRLVCREAGFDELLTELTLHRLDVVLADRPAMSTQSQFESHLLSRCPVNIYGTYDLCGQYRDGFPHSLAGAPLLLPTRDNILRGQVENWLETLNIRVRVVGEFEDGALLKTFGGQGFGLFPAPSFASADITGHFAVDIVGAIDGVFEHYWAIANRKKLQHRAVEAICSAARHAS</sequence>
<dbReference type="InterPro" id="IPR036388">
    <property type="entry name" value="WH-like_DNA-bd_sf"/>
</dbReference>
<dbReference type="SUPFAM" id="SSF46785">
    <property type="entry name" value="Winged helix' DNA-binding domain"/>
    <property type="match status" value="1"/>
</dbReference>
<evidence type="ECO:0000256" key="2">
    <source>
        <dbReference type="ARBA" id="ARBA00023015"/>
    </source>
</evidence>
<dbReference type="InterPro" id="IPR000847">
    <property type="entry name" value="LysR_HTH_N"/>
</dbReference>
<evidence type="ECO:0000313" key="7">
    <source>
        <dbReference type="EMBL" id="MXR36899.1"/>
    </source>
</evidence>
<dbReference type="PANTHER" id="PTHR30293:SF2">
    <property type="entry name" value="TRANSCRIPTIONAL ACTIVATOR PROTEIN NHAR"/>
    <property type="match status" value="1"/>
</dbReference>
<reference evidence="7 8" key="1">
    <citation type="submission" date="2019-12" db="EMBL/GenBank/DDBJ databases">
        <title>Neisseriaceae gen. nov. sp. Genome sequencing and assembly.</title>
        <authorList>
            <person name="Liu Z."/>
            <person name="Li A."/>
        </authorList>
    </citation>
    <scope>NUCLEOTIDE SEQUENCE [LARGE SCALE GENOMIC DNA]</scope>
    <source>
        <strain evidence="7 8">B2N2-7</strain>
    </source>
</reference>
<dbReference type="GO" id="GO:2000142">
    <property type="term" value="P:regulation of DNA-templated transcription initiation"/>
    <property type="evidence" value="ECO:0007669"/>
    <property type="project" value="TreeGrafter"/>
</dbReference>
<keyword evidence="5" id="KW-0804">Transcription</keyword>
<dbReference type="PROSITE" id="PS50931">
    <property type="entry name" value="HTH_LYSR"/>
    <property type="match status" value="1"/>
</dbReference>
<evidence type="ECO:0000256" key="3">
    <source>
        <dbReference type="ARBA" id="ARBA00023125"/>
    </source>
</evidence>
<dbReference type="GO" id="GO:0003677">
    <property type="term" value="F:DNA binding"/>
    <property type="evidence" value="ECO:0007669"/>
    <property type="project" value="UniProtKB-KW"/>
</dbReference>
<gene>
    <name evidence="7" type="ORF">GQF02_07930</name>
</gene>
<dbReference type="PANTHER" id="PTHR30293">
    <property type="entry name" value="TRANSCRIPTIONAL REGULATORY PROTEIN NAC-RELATED"/>
    <property type="match status" value="1"/>
</dbReference>
<keyword evidence="4" id="KW-0010">Activator</keyword>